<feature type="compositionally biased region" description="Polar residues" evidence="1">
    <location>
        <begin position="31"/>
        <end position="49"/>
    </location>
</feature>
<name>A0A150RTF4_SORCE</name>
<proteinExistence type="predicted"/>
<feature type="region of interest" description="Disordered" evidence="1">
    <location>
        <begin position="31"/>
        <end position="79"/>
    </location>
</feature>
<keyword evidence="2" id="KW-0732">Signal</keyword>
<gene>
    <name evidence="3" type="ORF">BE17_43000</name>
</gene>
<evidence type="ECO:0000256" key="2">
    <source>
        <dbReference type="SAM" id="SignalP"/>
    </source>
</evidence>
<dbReference type="EMBL" id="JEMB01002099">
    <property type="protein sequence ID" value="KYF83519.1"/>
    <property type="molecule type" value="Genomic_DNA"/>
</dbReference>
<feature type="signal peptide" evidence="2">
    <location>
        <begin position="1"/>
        <end position="26"/>
    </location>
</feature>
<evidence type="ECO:0008006" key="5">
    <source>
        <dbReference type="Google" id="ProtNLM"/>
    </source>
</evidence>
<evidence type="ECO:0000313" key="4">
    <source>
        <dbReference type="Proteomes" id="UP000075635"/>
    </source>
</evidence>
<evidence type="ECO:0000256" key="1">
    <source>
        <dbReference type="SAM" id="MobiDB-lite"/>
    </source>
</evidence>
<dbReference type="Proteomes" id="UP000075635">
    <property type="component" value="Unassembled WGS sequence"/>
</dbReference>
<protein>
    <recommendedName>
        <fullName evidence="5">Secreted protein</fullName>
    </recommendedName>
</protein>
<organism evidence="3 4">
    <name type="scientific">Sorangium cellulosum</name>
    <name type="common">Polyangium cellulosum</name>
    <dbReference type="NCBI Taxonomy" id="56"/>
    <lineage>
        <taxon>Bacteria</taxon>
        <taxon>Pseudomonadati</taxon>
        <taxon>Myxococcota</taxon>
        <taxon>Polyangia</taxon>
        <taxon>Polyangiales</taxon>
        <taxon>Polyangiaceae</taxon>
        <taxon>Sorangium</taxon>
    </lineage>
</organism>
<comment type="caution">
    <text evidence="3">The sequence shown here is derived from an EMBL/GenBank/DDBJ whole genome shotgun (WGS) entry which is preliminary data.</text>
</comment>
<accession>A0A150RTF4</accession>
<reference evidence="3 4" key="1">
    <citation type="submission" date="2014-02" db="EMBL/GenBank/DDBJ databases">
        <title>The small core and large imbalanced accessory genome model reveals a collaborative survival strategy of Sorangium cellulosum strains in nature.</title>
        <authorList>
            <person name="Han K."/>
            <person name="Peng R."/>
            <person name="Blom J."/>
            <person name="Li Y.-Z."/>
        </authorList>
    </citation>
    <scope>NUCLEOTIDE SEQUENCE [LARGE SCALE GENOMIC DNA]</scope>
    <source>
        <strain evidence="3 4">So0011-07</strain>
    </source>
</reference>
<sequence>MTGTLPRKKPSRTVMLVIGRASGAYAHPVNTTPALFHSTEPQRTGFSGMTGSGHEVMTRASAAPRQRGWSPSLDPMPVS</sequence>
<evidence type="ECO:0000313" key="3">
    <source>
        <dbReference type="EMBL" id="KYF83519.1"/>
    </source>
</evidence>
<feature type="chain" id="PRO_5007568353" description="Secreted protein" evidence="2">
    <location>
        <begin position="27"/>
        <end position="79"/>
    </location>
</feature>
<dbReference type="AlphaFoldDB" id="A0A150RTF4"/>